<dbReference type="PANTHER" id="PTHR43792">
    <property type="entry name" value="GNAT FAMILY, PUTATIVE (AFU_ORTHOLOGUE AFUA_3G00765)-RELATED-RELATED"/>
    <property type="match status" value="1"/>
</dbReference>
<dbReference type="InterPro" id="IPR051531">
    <property type="entry name" value="N-acetyltransferase"/>
</dbReference>
<sequence length="369" mass="40676">MSRMTIRVARDDDLPLLPAIDASGGPLFRGAGMDLVADMPPDPPEAFEPALAAGTLWVTADEDDRPVGFVRVGLVDGHPHVDQLSVHPDQAGQRLGARLLEAAETWARSAGHAEMSLTTYRDVPWNGPYYERLGWRVLPVASLGPGLAAARQHERDRGLDRWPRQAMVKDLAPGPGGRPVLTTPRVTLRPMTLEHLPLLHRLDADPEVMRHLLGRARTPEEIDAFWAPRCADPSGDALGLGWWVGFAGAGAGADFLGWWDLGRRDSEPGSPVRPDAAEIGWRLDRRYWRRGLASEGAAALVRHGFETVGLRRIWAETMAVNAASRGVMRRLGMRHVSTEVRAWDDPLPGAEEGEVTYEITAEEWRRGLR</sequence>
<dbReference type="GO" id="GO:0016747">
    <property type="term" value="F:acyltransferase activity, transferring groups other than amino-acyl groups"/>
    <property type="evidence" value="ECO:0007669"/>
    <property type="project" value="InterPro"/>
</dbReference>
<feature type="domain" description="N-acetyltransferase" evidence="1">
    <location>
        <begin position="186"/>
        <end position="362"/>
    </location>
</feature>
<proteinExistence type="predicted"/>
<evidence type="ECO:0000313" key="3">
    <source>
        <dbReference type="Proteomes" id="UP000431092"/>
    </source>
</evidence>
<dbReference type="InterPro" id="IPR016181">
    <property type="entry name" value="Acyl_CoA_acyltransferase"/>
</dbReference>
<dbReference type="CDD" id="cd04301">
    <property type="entry name" value="NAT_SF"/>
    <property type="match status" value="1"/>
</dbReference>
<protein>
    <submittedName>
        <fullName evidence="2">GNAT family N-acetyltransferase</fullName>
    </submittedName>
</protein>
<comment type="caution">
    <text evidence="2">The sequence shown here is derived from an EMBL/GenBank/DDBJ whole genome shotgun (WGS) entry which is preliminary data.</text>
</comment>
<dbReference type="PANTHER" id="PTHR43792:SF16">
    <property type="entry name" value="N-ACETYLTRANSFERASE DOMAIN-CONTAINING PROTEIN"/>
    <property type="match status" value="1"/>
</dbReference>
<dbReference type="SUPFAM" id="SSF55729">
    <property type="entry name" value="Acyl-CoA N-acyltransferases (Nat)"/>
    <property type="match status" value="2"/>
</dbReference>
<dbReference type="Gene3D" id="3.40.630.30">
    <property type="match status" value="2"/>
</dbReference>
<gene>
    <name evidence="2" type="ORF">GGG17_12100</name>
</gene>
<organism evidence="2 3">
    <name type="scientific">Arsenicicoccus cauae</name>
    <dbReference type="NCBI Taxonomy" id="2663847"/>
    <lineage>
        <taxon>Bacteria</taxon>
        <taxon>Bacillati</taxon>
        <taxon>Actinomycetota</taxon>
        <taxon>Actinomycetes</taxon>
        <taxon>Micrococcales</taxon>
        <taxon>Intrasporangiaceae</taxon>
        <taxon>Arsenicicoccus</taxon>
    </lineage>
</organism>
<dbReference type="Pfam" id="PF13302">
    <property type="entry name" value="Acetyltransf_3"/>
    <property type="match status" value="1"/>
</dbReference>
<keyword evidence="3" id="KW-1185">Reference proteome</keyword>
<evidence type="ECO:0000259" key="1">
    <source>
        <dbReference type="PROSITE" id="PS51186"/>
    </source>
</evidence>
<keyword evidence="2" id="KW-0808">Transferase</keyword>
<evidence type="ECO:0000313" key="2">
    <source>
        <dbReference type="EMBL" id="MTB72691.1"/>
    </source>
</evidence>
<accession>A0A6I3IWG9</accession>
<feature type="domain" description="N-acetyltransferase" evidence="1">
    <location>
        <begin position="4"/>
        <end position="172"/>
    </location>
</feature>
<dbReference type="InterPro" id="IPR000182">
    <property type="entry name" value="GNAT_dom"/>
</dbReference>
<dbReference type="EMBL" id="WLVL01000040">
    <property type="protein sequence ID" value="MTB72691.1"/>
    <property type="molecule type" value="Genomic_DNA"/>
</dbReference>
<name>A0A6I3IWG9_9MICO</name>
<reference evidence="2 3" key="1">
    <citation type="submission" date="2019-11" db="EMBL/GenBank/DDBJ databases">
        <title>Whole genome sequencing identifies a novel species of the genus Arsenicicoccus isolated from human blood.</title>
        <authorList>
            <person name="Jeong J.H."/>
            <person name="Kweon O.J."/>
            <person name="Kim H.R."/>
            <person name="Kim T.-H."/>
            <person name="Ha S.-M."/>
            <person name="Lee M.-K."/>
        </authorList>
    </citation>
    <scope>NUCLEOTIDE SEQUENCE [LARGE SCALE GENOMIC DNA]</scope>
    <source>
        <strain evidence="2 3">MKL-02</strain>
    </source>
</reference>
<dbReference type="Pfam" id="PF00583">
    <property type="entry name" value="Acetyltransf_1"/>
    <property type="match status" value="1"/>
</dbReference>
<dbReference type="AlphaFoldDB" id="A0A6I3IWG9"/>
<dbReference type="Proteomes" id="UP000431092">
    <property type="component" value="Unassembled WGS sequence"/>
</dbReference>
<dbReference type="PROSITE" id="PS51186">
    <property type="entry name" value="GNAT"/>
    <property type="match status" value="2"/>
</dbReference>